<dbReference type="EMBL" id="BKCM01000002">
    <property type="protein sequence ID" value="GER00034.1"/>
    <property type="molecule type" value="Genomic_DNA"/>
</dbReference>
<evidence type="ECO:0000313" key="2">
    <source>
        <dbReference type="EMBL" id="GER00034.1"/>
    </source>
</evidence>
<proteinExistence type="predicted"/>
<name>A0A5A7MXH3_9PROT</name>
<dbReference type="InterPro" id="IPR003594">
    <property type="entry name" value="HATPase_dom"/>
</dbReference>
<feature type="domain" description="Histidine kinase/HSP90-like ATPase" evidence="1">
    <location>
        <begin position="2"/>
        <end position="36"/>
    </location>
</feature>
<evidence type="ECO:0000259" key="1">
    <source>
        <dbReference type="Pfam" id="PF02518"/>
    </source>
</evidence>
<dbReference type="InterPro" id="IPR036890">
    <property type="entry name" value="HATPase_C_sf"/>
</dbReference>
<dbReference type="Gene3D" id="3.30.565.10">
    <property type="entry name" value="Histidine kinase-like ATPase, C-terminal domain"/>
    <property type="match status" value="1"/>
</dbReference>
<dbReference type="SUPFAM" id="SSF55874">
    <property type="entry name" value="ATPase domain of HSP90 chaperone/DNA topoisomerase II/histidine kinase"/>
    <property type="match status" value="1"/>
</dbReference>
<dbReference type="AlphaFoldDB" id="A0A5A7MXH3"/>
<organism evidence="2 3">
    <name type="scientific">Iodidimonas gelatinilytica</name>
    <dbReference type="NCBI Taxonomy" id="1236966"/>
    <lineage>
        <taxon>Bacteria</taxon>
        <taxon>Pseudomonadati</taxon>
        <taxon>Pseudomonadota</taxon>
        <taxon>Alphaproteobacteria</taxon>
        <taxon>Iodidimonadales</taxon>
        <taxon>Iodidimonadaceae</taxon>
        <taxon>Iodidimonas</taxon>
    </lineage>
</organism>
<accession>A0A5A7MXH3</accession>
<protein>
    <recommendedName>
        <fullName evidence="1">Histidine kinase/HSP90-like ATPase domain-containing protein</fullName>
    </recommendedName>
</protein>
<sequence length="69" mass="7533">MGLGLAICKRLANDMGGTLVIFSQEGKQTRVQLTLTPAPLNMEQPQPPGIHMEHAPSRHAHEVVLQSLH</sequence>
<keyword evidence="3" id="KW-1185">Reference proteome</keyword>
<comment type="caution">
    <text evidence="2">The sequence shown here is derived from an EMBL/GenBank/DDBJ whole genome shotgun (WGS) entry which is preliminary data.</text>
</comment>
<dbReference type="Proteomes" id="UP000325187">
    <property type="component" value="Unassembled WGS sequence"/>
</dbReference>
<reference evidence="2 3" key="1">
    <citation type="submission" date="2019-09" db="EMBL/GenBank/DDBJ databases">
        <title>NBRP : Genome information of microbial organism related human and environment.</title>
        <authorList>
            <person name="Hattori M."/>
            <person name="Oshima K."/>
            <person name="Inaba H."/>
            <person name="Suda W."/>
            <person name="Sakamoto M."/>
            <person name="Iino T."/>
            <person name="Kitahara M."/>
            <person name="Oshida Y."/>
            <person name="Iida T."/>
            <person name="Kudo T."/>
            <person name="Itoh T."/>
            <person name="Ohkuma M."/>
        </authorList>
    </citation>
    <scope>NUCLEOTIDE SEQUENCE [LARGE SCALE GENOMIC DNA]</scope>
    <source>
        <strain evidence="2 3">Mie-1</strain>
    </source>
</reference>
<dbReference type="Pfam" id="PF02518">
    <property type="entry name" value="HATPase_c"/>
    <property type="match status" value="1"/>
</dbReference>
<evidence type="ECO:0000313" key="3">
    <source>
        <dbReference type="Proteomes" id="UP000325187"/>
    </source>
</evidence>
<gene>
    <name evidence="2" type="ORF">JCM17845_06570</name>
</gene>